<keyword evidence="3" id="KW-0804">Transcription</keyword>
<dbReference type="InterPro" id="IPR023187">
    <property type="entry name" value="Tscrpt_reg_MarR-type_CS"/>
</dbReference>
<keyword evidence="7" id="KW-1185">Reference proteome</keyword>
<evidence type="ECO:0000256" key="1">
    <source>
        <dbReference type="ARBA" id="ARBA00023015"/>
    </source>
</evidence>
<accession>A0ABS6WKA3</accession>
<feature type="region of interest" description="Disordered" evidence="4">
    <location>
        <begin position="165"/>
        <end position="186"/>
    </location>
</feature>
<dbReference type="RefSeq" id="WP_219200024.1">
    <property type="nucleotide sequence ID" value="NZ_JAHWQX010000001.1"/>
</dbReference>
<reference evidence="6" key="1">
    <citation type="submission" date="2021-07" db="EMBL/GenBank/DDBJ databases">
        <title>Pseudohoeflea marina sp. nov. a polyhydroxyalcanoate-producing bacterium.</title>
        <authorList>
            <person name="Zheng W."/>
            <person name="Yu S."/>
            <person name="Huang Y."/>
        </authorList>
    </citation>
    <scope>NUCLEOTIDE SEQUENCE</scope>
    <source>
        <strain evidence="6">DP4N28-3</strain>
    </source>
</reference>
<gene>
    <name evidence="6" type="ORF">KY465_03680</name>
</gene>
<evidence type="ECO:0000259" key="5">
    <source>
        <dbReference type="PROSITE" id="PS50995"/>
    </source>
</evidence>
<dbReference type="PANTHER" id="PTHR42756">
    <property type="entry name" value="TRANSCRIPTIONAL REGULATOR, MARR"/>
    <property type="match status" value="1"/>
</dbReference>
<dbReference type="PANTHER" id="PTHR42756:SF1">
    <property type="entry name" value="TRANSCRIPTIONAL REPRESSOR OF EMRAB OPERON"/>
    <property type="match status" value="1"/>
</dbReference>
<feature type="domain" description="HTH marR-type" evidence="5">
    <location>
        <begin position="25"/>
        <end position="157"/>
    </location>
</feature>
<evidence type="ECO:0000256" key="2">
    <source>
        <dbReference type="ARBA" id="ARBA00023125"/>
    </source>
</evidence>
<dbReference type="EMBL" id="JAHWQX010000001">
    <property type="protein sequence ID" value="MBW3096376.1"/>
    <property type="molecule type" value="Genomic_DNA"/>
</dbReference>
<feature type="compositionally biased region" description="Basic and acidic residues" evidence="4">
    <location>
        <begin position="167"/>
        <end position="186"/>
    </location>
</feature>
<comment type="caution">
    <text evidence="6">The sequence shown here is derived from an EMBL/GenBank/DDBJ whole genome shotgun (WGS) entry which is preliminary data.</text>
</comment>
<evidence type="ECO:0000256" key="3">
    <source>
        <dbReference type="ARBA" id="ARBA00023163"/>
    </source>
</evidence>
<dbReference type="SMART" id="SM00347">
    <property type="entry name" value="HTH_MARR"/>
    <property type="match status" value="1"/>
</dbReference>
<protein>
    <submittedName>
        <fullName evidence="6">MarR family transcriptional regulator</fullName>
    </submittedName>
</protein>
<dbReference type="PROSITE" id="PS01117">
    <property type="entry name" value="HTH_MARR_1"/>
    <property type="match status" value="1"/>
</dbReference>
<dbReference type="PROSITE" id="PS50995">
    <property type="entry name" value="HTH_MARR_2"/>
    <property type="match status" value="1"/>
</dbReference>
<proteinExistence type="predicted"/>
<name>A0ABS6WKA3_9HYPH</name>
<sequence length="186" mass="19465">MKKNRKRGEKKAATAGINTGRDARAGAVLAAIAQVARSSRTTLNQCLSAHGLYAGQDQLMLALAQKGSQTAGALAQMLGVRAPTLTRSITRLAAQGLVRRAVSPEDGRLTLIELTEQGKGKISAIEAAQKETAALALTGLKNKDIRRLLDSLAVIDMNLAGASIRSEGQEAEPKVDGEAEKTGRAP</sequence>
<evidence type="ECO:0000256" key="4">
    <source>
        <dbReference type="SAM" id="MobiDB-lite"/>
    </source>
</evidence>
<dbReference type="Proteomes" id="UP001430804">
    <property type="component" value="Unassembled WGS sequence"/>
</dbReference>
<dbReference type="InterPro" id="IPR000835">
    <property type="entry name" value="HTH_MarR-typ"/>
</dbReference>
<evidence type="ECO:0000313" key="6">
    <source>
        <dbReference type="EMBL" id="MBW3096376.1"/>
    </source>
</evidence>
<dbReference type="Pfam" id="PF12802">
    <property type="entry name" value="MarR_2"/>
    <property type="match status" value="1"/>
</dbReference>
<evidence type="ECO:0000313" key="7">
    <source>
        <dbReference type="Proteomes" id="UP001430804"/>
    </source>
</evidence>
<keyword evidence="1" id="KW-0805">Transcription regulation</keyword>
<organism evidence="6 7">
    <name type="scientific">Pseudohoeflea coraliihabitans</name>
    <dbReference type="NCBI Taxonomy" id="2860393"/>
    <lineage>
        <taxon>Bacteria</taxon>
        <taxon>Pseudomonadati</taxon>
        <taxon>Pseudomonadota</taxon>
        <taxon>Alphaproteobacteria</taxon>
        <taxon>Hyphomicrobiales</taxon>
        <taxon>Rhizobiaceae</taxon>
        <taxon>Pseudohoeflea</taxon>
    </lineage>
</organism>
<keyword evidence="2" id="KW-0238">DNA-binding</keyword>